<dbReference type="SUPFAM" id="SSF47090">
    <property type="entry name" value="PGBD-like"/>
    <property type="match status" value="1"/>
</dbReference>
<comment type="caution">
    <text evidence="2">The sequence shown here is derived from an EMBL/GenBank/DDBJ whole genome shotgun (WGS) entry which is preliminary data.</text>
</comment>
<dbReference type="EMBL" id="PFBL01000019">
    <property type="protein sequence ID" value="PIR83126.1"/>
    <property type="molecule type" value="Genomic_DNA"/>
</dbReference>
<protein>
    <recommendedName>
        <fullName evidence="1">Peptidoglycan binding-like domain-containing protein</fullName>
    </recommendedName>
</protein>
<dbReference type="InterPro" id="IPR036365">
    <property type="entry name" value="PGBD-like_sf"/>
</dbReference>
<proteinExistence type="predicted"/>
<accession>A0A2H0UBR7</accession>
<name>A0A2H0UBR7_9BACT</name>
<reference evidence="3" key="1">
    <citation type="submission" date="2017-09" db="EMBL/GenBank/DDBJ databases">
        <title>Depth-based differentiation of microbial function through sediment-hosted aquifers and enrichment of novel symbionts in the deep terrestrial subsurface.</title>
        <authorList>
            <person name="Probst A.J."/>
            <person name="Ladd B."/>
            <person name="Jarett J.K."/>
            <person name="Geller-Mcgrath D.E."/>
            <person name="Sieber C.M.K."/>
            <person name="Emerson J.B."/>
            <person name="Anantharaman K."/>
            <person name="Thomas B.C."/>
            <person name="Malmstrom R."/>
            <person name="Stieglmeier M."/>
            <person name="Klingl A."/>
            <person name="Woyke T."/>
            <person name="Ryan C.M."/>
            <person name="Banfield J.F."/>
        </authorList>
    </citation>
    <scope>NUCLEOTIDE SEQUENCE [LARGE SCALE GENOMIC DNA]</scope>
</reference>
<organism evidence="2 3">
    <name type="scientific">Candidatus Kaiserbacteria bacterium CG10_big_fil_rev_8_21_14_0_10_56_12</name>
    <dbReference type="NCBI Taxonomy" id="1974611"/>
    <lineage>
        <taxon>Bacteria</taxon>
        <taxon>Candidatus Kaiseribacteriota</taxon>
    </lineage>
</organism>
<dbReference type="Pfam" id="PF01471">
    <property type="entry name" value="PG_binding_1"/>
    <property type="match status" value="1"/>
</dbReference>
<dbReference type="AlphaFoldDB" id="A0A2H0UBR7"/>
<dbReference type="InterPro" id="IPR002477">
    <property type="entry name" value="Peptidoglycan-bd-like"/>
</dbReference>
<evidence type="ECO:0000313" key="2">
    <source>
        <dbReference type="EMBL" id="PIR83126.1"/>
    </source>
</evidence>
<evidence type="ECO:0000259" key="1">
    <source>
        <dbReference type="Pfam" id="PF01471"/>
    </source>
</evidence>
<evidence type="ECO:0000313" key="3">
    <source>
        <dbReference type="Proteomes" id="UP000230179"/>
    </source>
</evidence>
<feature type="domain" description="Peptidoglycan binding-like" evidence="1">
    <location>
        <begin position="100"/>
        <end position="162"/>
    </location>
</feature>
<dbReference type="Proteomes" id="UP000230179">
    <property type="component" value="Unassembled WGS sequence"/>
</dbReference>
<dbReference type="InterPro" id="IPR036366">
    <property type="entry name" value="PGBDSf"/>
</dbReference>
<dbReference type="Gene3D" id="1.10.101.10">
    <property type="entry name" value="PGBD-like superfamily/PGBD"/>
    <property type="match status" value="1"/>
</dbReference>
<gene>
    <name evidence="2" type="ORF">COU19_02145</name>
</gene>
<sequence>MLLEWVMGVHSMQYTGCMHKELIAIGSNNSADDATLLIEYAYIYEPQFLKQSVRSIAVNDYAYATYLGLQDFFNDPITSTVGSMALPHDWSAVEAPKGASGPGIYALQAALHHLGYYPPTGKSFSECPISGVVGACSLDALKEYQRARGIDPAGVFGPLTRMTLEKDLATP</sequence>